<dbReference type="STRING" id="1121117.SAMN02745977_01555"/>
<evidence type="ECO:0000256" key="1">
    <source>
        <dbReference type="SAM" id="Phobius"/>
    </source>
</evidence>
<keyword evidence="1" id="KW-0812">Transmembrane</keyword>
<proteinExistence type="predicted"/>
<reference evidence="3 4" key="1">
    <citation type="submission" date="2016-10" db="EMBL/GenBank/DDBJ databases">
        <authorList>
            <person name="de Groot N.N."/>
        </authorList>
    </citation>
    <scope>NUCLEOTIDE SEQUENCE [LARGE SCALE GENOMIC DNA]</scope>
    <source>
        <strain evidence="3 4">DSM 15123</strain>
    </source>
</reference>
<feature type="transmembrane region" description="Helical" evidence="1">
    <location>
        <begin position="6"/>
        <end position="32"/>
    </location>
</feature>
<name>A0A1H8HPD3_9BURK</name>
<dbReference type="GO" id="GO:0016020">
    <property type="term" value="C:membrane"/>
    <property type="evidence" value="ECO:0007669"/>
    <property type="project" value="InterPro"/>
</dbReference>
<organism evidence="3 4">
    <name type="scientific">Brachymonas denitrificans DSM 15123</name>
    <dbReference type="NCBI Taxonomy" id="1121117"/>
    <lineage>
        <taxon>Bacteria</taxon>
        <taxon>Pseudomonadati</taxon>
        <taxon>Pseudomonadota</taxon>
        <taxon>Betaproteobacteria</taxon>
        <taxon>Burkholderiales</taxon>
        <taxon>Comamonadaceae</taxon>
        <taxon>Brachymonas</taxon>
    </lineage>
</organism>
<evidence type="ECO:0000313" key="3">
    <source>
        <dbReference type="EMBL" id="SEN57963.1"/>
    </source>
</evidence>
<dbReference type="InterPro" id="IPR008457">
    <property type="entry name" value="Cu-R_CopD_dom"/>
</dbReference>
<protein>
    <submittedName>
        <fullName evidence="3">Copper resistance protein D</fullName>
    </submittedName>
</protein>
<feature type="transmembrane region" description="Helical" evidence="1">
    <location>
        <begin position="53"/>
        <end position="73"/>
    </location>
</feature>
<gene>
    <name evidence="3" type="ORF">SAMN02745977_01555</name>
</gene>
<dbReference type="Proteomes" id="UP000199531">
    <property type="component" value="Unassembled WGS sequence"/>
</dbReference>
<dbReference type="AlphaFoldDB" id="A0A1H8HPD3"/>
<keyword evidence="1" id="KW-0472">Membrane</keyword>
<accession>A0A1H8HPD3</accession>
<dbReference type="Pfam" id="PF05425">
    <property type="entry name" value="CopD"/>
    <property type="match status" value="1"/>
</dbReference>
<feature type="transmembrane region" description="Helical" evidence="1">
    <location>
        <begin position="85"/>
        <end position="105"/>
    </location>
</feature>
<keyword evidence="1" id="KW-1133">Transmembrane helix</keyword>
<feature type="transmembrane region" description="Helical" evidence="1">
    <location>
        <begin position="126"/>
        <end position="144"/>
    </location>
</feature>
<evidence type="ECO:0000313" key="4">
    <source>
        <dbReference type="Proteomes" id="UP000199531"/>
    </source>
</evidence>
<evidence type="ECO:0000259" key="2">
    <source>
        <dbReference type="Pfam" id="PF05425"/>
    </source>
</evidence>
<dbReference type="EMBL" id="FOCW01000003">
    <property type="protein sequence ID" value="SEN57963.1"/>
    <property type="molecule type" value="Genomic_DNA"/>
</dbReference>
<feature type="domain" description="Copper resistance protein D" evidence="2">
    <location>
        <begin position="49"/>
        <end position="142"/>
    </location>
</feature>
<keyword evidence="4" id="KW-1185">Reference proteome</keyword>
<sequence>MGGMYSYILLTHILAATIWTGGHLVLALTVLPRALKARDPRILLDFEAGYERVGMPALVIQIATGLWMATLLLPSHADWFSGDTLQSKLIMLKLALLAITAVTALDARLRIIPRLTAATLPAMARRVTLVTLVSVLFVIVGVAFRGGL</sequence>